<dbReference type="EMBL" id="JANWOI010000006">
    <property type="protein sequence ID" value="MDA5195129.1"/>
    <property type="molecule type" value="Genomic_DNA"/>
</dbReference>
<evidence type="ECO:0000313" key="2">
    <source>
        <dbReference type="EMBL" id="MDA5195129.1"/>
    </source>
</evidence>
<accession>A0A9X3U2B5</accession>
<proteinExistence type="predicted"/>
<dbReference type="Proteomes" id="UP001141619">
    <property type="component" value="Unassembled WGS sequence"/>
</dbReference>
<evidence type="ECO:0000313" key="3">
    <source>
        <dbReference type="Proteomes" id="UP001141619"/>
    </source>
</evidence>
<keyword evidence="1" id="KW-0732">Signal</keyword>
<name>A0A9X3U2B5_9PROT</name>
<dbReference type="PANTHER" id="PTHR38477:SF1">
    <property type="entry name" value="MUREIN L,D-TRANSPEPTIDASE CATALYTIC DOMAIN FAMILY PROTEIN"/>
    <property type="match status" value="1"/>
</dbReference>
<reference evidence="2" key="2">
    <citation type="journal article" date="2023" name="Syst. Appl. Microbiol.">
        <title>Govania unica gen. nov., sp. nov., a rare biosphere bacterium that represents a novel family in the class Alphaproteobacteria.</title>
        <authorList>
            <person name="Vandamme P."/>
            <person name="Peeters C."/>
            <person name="Hettiarachchi A."/>
            <person name="Cnockaert M."/>
            <person name="Carlier A."/>
        </authorList>
    </citation>
    <scope>NUCLEOTIDE SEQUENCE</scope>
    <source>
        <strain evidence="2">LMG 31809</strain>
    </source>
</reference>
<dbReference type="AlphaFoldDB" id="A0A9X3U2B5"/>
<feature type="chain" id="PRO_5040822196" evidence="1">
    <location>
        <begin position="26"/>
        <end position="243"/>
    </location>
</feature>
<organism evidence="2 3">
    <name type="scientific">Govanella unica</name>
    <dbReference type="NCBI Taxonomy" id="2975056"/>
    <lineage>
        <taxon>Bacteria</taxon>
        <taxon>Pseudomonadati</taxon>
        <taxon>Pseudomonadota</taxon>
        <taxon>Alphaproteobacteria</taxon>
        <taxon>Emcibacterales</taxon>
        <taxon>Govanellaceae</taxon>
        <taxon>Govanella</taxon>
    </lineage>
</organism>
<gene>
    <name evidence="2" type="ORF">NYP16_14350</name>
</gene>
<dbReference type="RefSeq" id="WP_274944844.1">
    <property type="nucleotide sequence ID" value="NZ_JANWOI010000006.1"/>
</dbReference>
<dbReference type="InterPro" id="IPR032676">
    <property type="entry name" value="YkuD_2"/>
</dbReference>
<evidence type="ECO:0000256" key="1">
    <source>
        <dbReference type="SAM" id="SignalP"/>
    </source>
</evidence>
<protein>
    <submittedName>
        <fullName evidence="2">Murein L,D-transpeptidase catalytic domain family protein</fullName>
    </submittedName>
</protein>
<comment type="caution">
    <text evidence="2">The sequence shown here is derived from an EMBL/GenBank/DDBJ whole genome shotgun (WGS) entry which is preliminary data.</text>
</comment>
<sequence length="243" mass="26270">MIRPHRFCGVIALIIALAVPFASRAGTAEPALVAALARLAPAANPNVIRLALEATSCAAATGMGTAERLAVIDYSRPSSEPRLWVFDLKKRSLIFEELVAHGKNTGENYARSFSNKMNSLATSIGLYRTGTTYQGSNGYSLRMDGLDPGFNDKAKERAIVIHGAPYVSRNFAETHGRIGRSWGCPAVRTAIAKKLIDIMKDGQFVFSYYPDSEWLKSSPFLNCSVSPTRTVEHGTPGTLTAGM</sequence>
<dbReference type="PANTHER" id="PTHR38477">
    <property type="entry name" value="HYPOTHETICAL EXPORTED PROTEIN"/>
    <property type="match status" value="1"/>
</dbReference>
<reference evidence="2" key="1">
    <citation type="submission" date="2022-08" db="EMBL/GenBank/DDBJ databases">
        <authorList>
            <person name="Vandamme P."/>
            <person name="Hettiarachchi A."/>
            <person name="Peeters C."/>
            <person name="Cnockaert M."/>
            <person name="Carlier A."/>
        </authorList>
    </citation>
    <scope>NUCLEOTIDE SEQUENCE</scope>
    <source>
        <strain evidence="2">LMG 31809</strain>
    </source>
</reference>
<keyword evidence="3" id="KW-1185">Reference proteome</keyword>
<feature type="signal peptide" evidence="1">
    <location>
        <begin position="1"/>
        <end position="25"/>
    </location>
</feature>
<dbReference type="Pfam" id="PF13645">
    <property type="entry name" value="YkuD_2"/>
    <property type="match status" value="1"/>
</dbReference>